<comment type="pathway">
    <text evidence="4">Cofactor biosynthesis; pyridoxine 5'-phosphate biosynthesis; pyridoxine 5'-phosphate from D-erythrose 4-phosphate: step 5/5.</text>
</comment>
<accession>A0A317T3B6</accession>
<dbReference type="NCBIfam" id="NF003627">
    <property type="entry name" value="PRK05265.1-5"/>
    <property type="match status" value="1"/>
</dbReference>
<comment type="function">
    <text evidence="4">Catalyzes the complicated ring closure reaction between the two acyclic compounds 1-deoxy-D-xylulose-5-phosphate (DXP) and 3-amino-2-oxopropyl phosphate (1-amino-acetone-3-phosphate or AAP) to form pyridoxine 5'-phosphate (PNP) and inorganic phosphate.</text>
</comment>
<evidence type="ECO:0000256" key="2">
    <source>
        <dbReference type="ARBA" id="ARBA00022679"/>
    </source>
</evidence>
<comment type="catalytic activity">
    <reaction evidence="4">
        <text>3-amino-2-oxopropyl phosphate + 1-deoxy-D-xylulose 5-phosphate = pyridoxine 5'-phosphate + phosphate + 2 H2O + H(+)</text>
        <dbReference type="Rhea" id="RHEA:15265"/>
        <dbReference type="ChEBI" id="CHEBI:15377"/>
        <dbReference type="ChEBI" id="CHEBI:15378"/>
        <dbReference type="ChEBI" id="CHEBI:43474"/>
        <dbReference type="ChEBI" id="CHEBI:57279"/>
        <dbReference type="ChEBI" id="CHEBI:57792"/>
        <dbReference type="ChEBI" id="CHEBI:58589"/>
        <dbReference type="EC" id="2.6.99.2"/>
    </reaction>
</comment>
<evidence type="ECO:0000256" key="1">
    <source>
        <dbReference type="ARBA" id="ARBA00022490"/>
    </source>
</evidence>
<dbReference type="NCBIfam" id="TIGR00559">
    <property type="entry name" value="pdxJ"/>
    <property type="match status" value="1"/>
</dbReference>
<dbReference type="EMBL" id="PDNZ01000009">
    <property type="protein sequence ID" value="PWW81163.1"/>
    <property type="molecule type" value="Genomic_DNA"/>
</dbReference>
<dbReference type="UniPathway" id="UPA00244">
    <property type="reaction ID" value="UER00313"/>
</dbReference>
<name>A0A317T3B6_9CHLB</name>
<dbReference type="SUPFAM" id="SSF63892">
    <property type="entry name" value="Pyridoxine 5'-phosphate synthase"/>
    <property type="match status" value="1"/>
</dbReference>
<feature type="binding site" evidence="4">
    <location>
        <position position="99"/>
    </location>
    <ligand>
        <name>1-deoxy-D-xylulose 5-phosphate</name>
        <dbReference type="ChEBI" id="CHEBI:57792"/>
    </ligand>
</feature>
<dbReference type="Gene3D" id="3.20.20.70">
    <property type="entry name" value="Aldolase class I"/>
    <property type="match status" value="1"/>
</dbReference>
<dbReference type="InterPro" id="IPR004569">
    <property type="entry name" value="PyrdxlP_synth_PdxJ"/>
</dbReference>
<feature type="site" description="Transition state stabilizer" evidence="4">
    <location>
        <position position="150"/>
    </location>
</feature>
<dbReference type="GO" id="GO:0008615">
    <property type="term" value="P:pyridoxine biosynthetic process"/>
    <property type="evidence" value="ECO:0007669"/>
    <property type="project" value="UniProtKB-UniRule"/>
</dbReference>
<keyword evidence="3 4" id="KW-0664">Pyridoxine biosynthesis</keyword>
<dbReference type="EC" id="2.6.99.2" evidence="4 5"/>
<evidence type="ECO:0000256" key="4">
    <source>
        <dbReference type="HAMAP-Rule" id="MF_00279"/>
    </source>
</evidence>
<comment type="similarity">
    <text evidence="4">Belongs to the PNP synthase family.</text>
</comment>
<feature type="active site" description="Proton acceptor" evidence="4">
    <location>
        <position position="42"/>
    </location>
</feature>
<evidence type="ECO:0000313" key="7">
    <source>
        <dbReference type="Proteomes" id="UP000246278"/>
    </source>
</evidence>
<reference evidence="7" key="1">
    <citation type="submission" date="2017-10" db="EMBL/GenBank/DDBJ databases">
        <authorList>
            <person name="Gaisin V.A."/>
            <person name="Rysina M.S."/>
            <person name="Grouzdev D.S."/>
        </authorList>
    </citation>
    <scope>NUCLEOTIDE SEQUENCE [LARGE SCALE GENOMIC DNA]</scope>
    <source>
        <strain evidence="7">V1</strain>
    </source>
</reference>
<feature type="binding site" evidence="4">
    <location>
        <position position="17"/>
    </location>
    <ligand>
        <name>3-amino-2-oxopropyl phosphate</name>
        <dbReference type="ChEBI" id="CHEBI:57279"/>
    </ligand>
</feature>
<feature type="binding site" evidence="4">
    <location>
        <position position="44"/>
    </location>
    <ligand>
        <name>1-deoxy-D-xylulose 5-phosphate</name>
        <dbReference type="ChEBI" id="CHEBI:57792"/>
    </ligand>
</feature>
<dbReference type="Proteomes" id="UP000246278">
    <property type="component" value="Unassembled WGS sequence"/>
</dbReference>
<dbReference type="OrthoDB" id="9806590at2"/>
<dbReference type="NCBIfam" id="NF003625">
    <property type="entry name" value="PRK05265.1-3"/>
    <property type="match status" value="1"/>
</dbReference>
<dbReference type="PANTHER" id="PTHR30456">
    <property type="entry name" value="PYRIDOXINE 5'-PHOSPHATE SYNTHASE"/>
    <property type="match status" value="1"/>
</dbReference>
<feature type="binding site" evidence="4">
    <location>
        <begin position="212"/>
        <end position="213"/>
    </location>
    <ligand>
        <name>3-amino-2-oxopropyl phosphate</name>
        <dbReference type="ChEBI" id="CHEBI:57279"/>
    </ligand>
</feature>
<evidence type="ECO:0000256" key="3">
    <source>
        <dbReference type="ARBA" id="ARBA00023096"/>
    </source>
</evidence>
<feature type="binding site" evidence="4">
    <location>
        <position position="191"/>
    </location>
    <ligand>
        <name>3-amino-2-oxopropyl phosphate</name>
        <dbReference type="ChEBI" id="CHEBI:57279"/>
    </ligand>
</feature>
<dbReference type="CDD" id="cd00003">
    <property type="entry name" value="PNPsynthase"/>
    <property type="match status" value="1"/>
</dbReference>
<protein>
    <recommendedName>
        <fullName evidence="4 5">Pyridoxine 5'-phosphate synthase</fullName>
        <shortName evidence="4">PNP synthase</shortName>
        <ecNumber evidence="4 5">2.6.99.2</ecNumber>
    </recommendedName>
</protein>
<feature type="active site" description="Proton acceptor" evidence="4">
    <location>
        <position position="69"/>
    </location>
</feature>
<dbReference type="InterPro" id="IPR036130">
    <property type="entry name" value="Pyridoxine-5'_phos_synth"/>
</dbReference>
<gene>
    <name evidence="4" type="primary">pdxJ</name>
    <name evidence="6" type="ORF">CR164_11500</name>
</gene>
<keyword evidence="1 4" id="KW-0963">Cytoplasm</keyword>
<dbReference type="GO" id="GO:0005829">
    <property type="term" value="C:cytosol"/>
    <property type="evidence" value="ECO:0007669"/>
    <property type="project" value="TreeGrafter"/>
</dbReference>
<dbReference type="InterPro" id="IPR013785">
    <property type="entry name" value="Aldolase_TIM"/>
</dbReference>
<evidence type="ECO:0000256" key="5">
    <source>
        <dbReference type="NCBIfam" id="TIGR00559"/>
    </source>
</evidence>
<dbReference type="GO" id="GO:0033856">
    <property type="term" value="F:pyridoxine 5'-phosphate synthase activity"/>
    <property type="evidence" value="ECO:0007669"/>
    <property type="project" value="UniProtKB-UniRule"/>
</dbReference>
<feature type="active site" description="Proton donor" evidence="4">
    <location>
        <position position="190"/>
    </location>
</feature>
<feature type="binding site" evidence="4">
    <location>
        <position position="6"/>
    </location>
    <ligand>
        <name>3-amino-2-oxopropyl phosphate</name>
        <dbReference type="ChEBI" id="CHEBI:57279"/>
    </ligand>
</feature>
<dbReference type="RefSeq" id="WP_110024144.1">
    <property type="nucleotide sequence ID" value="NZ_PDNZ01000009.1"/>
</dbReference>
<sequence>MQLAVNIDHIATLRNARNEQQPDPVTAAVIAELAGASGIVCHLREDRRHIKDRDLERLREAVTTKLDLEMAMTEEMQQIAIKTKPELITLVPEKRQELTTEGGFDITGHYEKMVEFIKPVQDAGIEVSLFIEPEKEAVRLAAKAGADLVELHTGPYSLKKTSRELEAEIHRITTAATFARESGLRVVAGHGLNYYNITPFKAIKEIEEVSIGHALIARASLTGMEAAVKEMLRLIDA</sequence>
<evidence type="ECO:0000313" key="6">
    <source>
        <dbReference type="EMBL" id="PWW81163.1"/>
    </source>
</evidence>
<dbReference type="Pfam" id="PF03740">
    <property type="entry name" value="PdxJ"/>
    <property type="match status" value="1"/>
</dbReference>
<organism evidence="6 7">
    <name type="scientific">Prosthecochloris marina</name>
    <dbReference type="NCBI Taxonomy" id="2017681"/>
    <lineage>
        <taxon>Bacteria</taxon>
        <taxon>Pseudomonadati</taxon>
        <taxon>Chlorobiota</taxon>
        <taxon>Chlorobiia</taxon>
        <taxon>Chlorobiales</taxon>
        <taxon>Chlorobiaceae</taxon>
        <taxon>Prosthecochloris</taxon>
    </lineage>
</organism>
<dbReference type="AlphaFoldDB" id="A0A317T3B6"/>
<comment type="subcellular location">
    <subcellularLocation>
        <location evidence="4">Cytoplasm</location>
    </subcellularLocation>
</comment>
<feature type="binding site" evidence="4">
    <location>
        <begin position="8"/>
        <end position="9"/>
    </location>
    <ligand>
        <name>1-deoxy-D-xylulose 5-phosphate</name>
        <dbReference type="ChEBI" id="CHEBI:57792"/>
    </ligand>
</feature>
<comment type="subunit">
    <text evidence="4">Homooctamer; tetramer of dimers.</text>
</comment>
<keyword evidence="7" id="KW-1185">Reference proteome</keyword>
<feature type="binding site" evidence="4">
    <location>
        <position position="49"/>
    </location>
    <ligand>
        <name>1-deoxy-D-xylulose 5-phosphate</name>
        <dbReference type="ChEBI" id="CHEBI:57792"/>
    </ligand>
</feature>
<dbReference type="HAMAP" id="MF_00279">
    <property type="entry name" value="PdxJ"/>
    <property type="match status" value="1"/>
</dbReference>
<keyword evidence="2 4" id="KW-0808">Transferase</keyword>
<proteinExistence type="inferred from homology"/>
<dbReference type="PANTHER" id="PTHR30456:SF0">
    <property type="entry name" value="PYRIDOXINE 5'-PHOSPHATE SYNTHASE"/>
    <property type="match status" value="1"/>
</dbReference>
<comment type="caution">
    <text evidence="6">The sequence shown here is derived from an EMBL/GenBank/DDBJ whole genome shotgun (WGS) entry which is preliminary data.</text>
</comment>